<evidence type="ECO:0000256" key="2">
    <source>
        <dbReference type="ARBA" id="ARBA00022552"/>
    </source>
</evidence>
<dbReference type="PANTHER" id="PTHR46103:SF1">
    <property type="entry name" value="RRNA METHYLTRANSFERASE 1, MITOCHONDRIAL"/>
    <property type="match status" value="1"/>
</dbReference>
<reference evidence="8 9" key="1">
    <citation type="submission" date="2014-06" db="EMBL/GenBank/DDBJ databases">
        <authorList>
            <person name="Swart Estienne"/>
        </authorList>
    </citation>
    <scope>NUCLEOTIDE SEQUENCE [LARGE SCALE GENOMIC DNA]</scope>
    <source>
        <strain evidence="8 9">130c</strain>
    </source>
</reference>
<evidence type="ECO:0000256" key="5">
    <source>
        <dbReference type="ARBA" id="ARBA00022691"/>
    </source>
</evidence>
<protein>
    <submittedName>
        <fullName evidence="8">Ribose methyltransferase</fullName>
    </submittedName>
</protein>
<dbReference type="OrthoDB" id="270651at2759"/>
<evidence type="ECO:0000313" key="8">
    <source>
        <dbReference type="EMBL" id="CDW89858.1"/>
    </source>
</evidence>
<dbReference type="CDD" id="cd18105">
    <property type="entry name" value="SpoU-like_MRM1"/>
    <property type="match status" value="1"/>
</dbReference>
<dbReference type="InterPro" id="IPR029064">
    <property type="entry name" value="Ribosomal_eL30-like_sf"/>
</dbReference>
<dbReference type="InterPro" id="IPR047182">
    <property type="entry name" value="MRM1"/>
</dbReference>
<dbReference type="InterPro" id="IPR029026">
    <property type="entry name" value="tRNA_m1G_MTases_N"/>
</dbReference>
<dbReference type="Proteomes" id="UP000039865">
    <property type="component" value="Unassembled WGS sequence"/>
</dbReference>
<dbReference type="Gene3D" id="3.30.1330.30">
    <property type="match status" value="1"/>
</dbReference>
<feature type="domain" description="tRNA/rRNA methyltransferase SpoU type" evidence="7">
    <location>
        <begin position="141"/>
        <end position="230"/>
    </location>
</feature>
<evidence type="ECO:0000259" key="7">
    <source>
        <dbReference type="Pfam" id="PF00588"/>
    </source>
</evidence>
<keyword evidence="4 8" id="KW-0808">Transferase</keyword>
<dbReference type="Pfam" id="PF00588">
    <property type="entry name" value="SpoU_methylase"/>
    <property type="match status" value="1"/>
</dbReference>
<keyword evidence="5" id="KW-0949">S-adenosyl-L-methionine</keyword>
<dbReference type="PANTHER" id="PTHR46103">
    <property type="entry name" value="RRNA METHYLTRANSFERASE 1, MITOCHONDRIAL"/>
    <property type="match status" value="1"/>
</dbReference>
<feature type="region of interest" description="Disordered" evidence="6">
    <location>
        <begin position="240"/>
        <end position="287"/>
    </location>
</feature>
<gene>
    <name evidence="8" type="primary">Contig6440.g6894</name>
    <name evidence="8" type="ORF">STYLEM_18998</name>
</gene>
<dbReference type="InterPro" id="IPR047261">
    <property type="entry name" value="MRM1_MeTrfase_dom"/>
</dbReference>
<dbReference type="InParanoid" id="A0A078B8H6"/>
<dbReference type="Gene3D" id="3.40.1280.10">
    <property type="match status" value="1"/>
</dbReference>
<accession>A0A078B8H6</accession>
<feature type="compositionally biased region" description="Basic and acidic residues" evidence="6">
    <location>
        <begin position="259"/>
        <end position="281"/>
    </location>
</feature>
<dbReference type="GO" id="GO:0003723">
    <property type="term" value="F:RNA binding"/>
    <property type="evidence" value="ECO:0007669"/>
    <property type="project" value="InterPro"/>
</dbReference>
<dbReference type="GO" id="GO:0016435">
    <property type="term" value="F:rRNA (guanine) methyltransferase activity"/>
    <property type="evidence" value="ECO:0007669"/>
    <property type="project" value="TreeGrafter"/>
</dbReference>
<keyword evidence="3 8" id="KW-0489">Methyltransferase</keyword>
<evidence type="ECO:0000256" key="3">
    <source>
        <dbReference type="ARBA" id="ARBA00022603"/>
    </source>
</evidence>
<sequence>MSQCRQALLYPRNNDLLFHQLRLFATQPPPRPNMYQSQYHQPNQQTQQDAQEYIYGINPVLASLSAQRRKFQKLYLNITEKGDRRKSHPKIDQIYKMAHSFGVKTKYLSKNVVMKVSKLDYIKIRKLSDIETLKDPKQGQFFLFLDQITDPQNFGSILRTAMFIGVDGIIVNQNNSCGLTPTVSKVSSGALEFIPLYSVKFLKPFIEDAQKGVQKFKIISTDIDSTGITDEQPEREIEVEVLSSDEEDSDKPIKGKKGKQLEKHSNEPVDRQEERHEKYAEKDEDDKNIDYQSDRVISIDELKLKKNENIILVLGSEGDGVSKTLSKLADHRVMIPPQLSVDQIGKYPFNLVDSLNVGVSAGLLIYHIRHLMKHQ</sequence>
<evidence type="ECO:0000256" key="6">
    <source>
        <dbReference type="SAM" id="MobiDB-lite"/>
    </source>
</evidence>
<evidence type="ECO:0000313" key="9">
    <source>
        <dbReference type="Proteomes" id="UP000039865"/>
    </source>
</evidence>
<dbReference type="AlphaFoldDB" id="A0A078B8H6"/>
<dbReference type="EMBL" id="CCKQ01017935">
    <property type="protein sequence ID" value="CDW89858.1"/>
    <property type="molecule type" value="Genomic_DNA"/>
</dbReference>
<dbReference type="SUPFAM" id="SSF55315">
    <property type="entry name" value="L30e-like"/>
    <property type="match status" value="1"/>
</dbReference>
<keyword evidence="9" id="KW-1185">Reference proteome</keyword>
<dbReference type="SUPFAM" id="SSF75217">
    <property type="entry name" value="alpha/beta knot"/>
    <property type="match status" value="1"/>
</dbReference>
<dbReference type="InterPro" id="IPR029028">
    <property type="entry name" value="Alpha/beta_knot_MTases"/>
</dbReference>
<keyword evidence="2" id="KW-0698">rRNA processing</keyword>
<name>A0A078B8H6_STYLE</name>
<evidence type="ECO:0000256" key="1">
    <source>
        <dbReference type="ARBA" id="ARBA00007228"/>
    </source>
</evidence>
<feature type="compositionally biased region" description="Acidic residues" evidence="6">
    <location>
        <begin position="240"/>
        <end position="249"/>
    </location>
</feature>
<dbReference type="InterPro" id="IPR001537">
    <property type="entry name" value="SpoU_MeTrfase"/>
</dbReference>
<proteinExistence type="inferred from homology"/>
<evidence type="ECO:0000256" key="4">
    <source>
        <dbReference type="ARBA" id="ARBA00022679"/>
    </source>
</evidence>
<comment type="similarity">
    <text evidence="1">Belongs to the class IV-like SAM-binding methyltransferase superfamily. RNA methyltransferase TrmH family.</text>
</comment>
<organism evidence="8 9">
    <name type="scientific">Stylonychia lemnae</name>
    <name type="common">Ciliate</name>
    <dbReference type="NCBI Taxonomy" id="5949"/>
    <lineage>
        <taxon>Eukaryota</taxon>
        <taxon>Sar</taxon>
        <taxon>Alveolata</taxon>
        <taxon>Ciliophora</taxon>
        <taxon>Intramacronucleata</taxon>
        <taxon>Spirotrichea</taxon>
        <taxon>Stichotrichia</taxon>
        <taxon>Sporadotrichida</taxon>
        <taxon>Oxytrichidae</taxon>
        <taxon>Stylonychinae</taxon>
        <taxon>Stylonychia</taxon>
    </lineage>
</organism>